<keyword evidence="3" id="KW-1185">Reference proteome</keyword>
<sequence>MAKSRGFSIYLLKEGYDATNALREDHVLDDDVGAQGLPENASLFILDSAPRAPWWKGYFNIEKELTQVTKGALIFMPVGNRCFALSFGHVAHNLLDSSYEYDFGLRVTLNSLDPRKLKSTDTLDPGAAKRQRTQLPIESELTLFDFDRDSTILRSLTGKVRDEHKALFRHATGASNLRISTDVEAGELPELCEKLLALYQSDAYRAAFPEIQNIVPVRDPAQIEALDSRVLTAFRTRDPDLNITVPEMINYSDNLYVTFAGAGRGLVYDDVYIGRYFAYLNAHEVDLNAMGIEDLRRHVLVLTDEDGNSRDRYSIYKSLVFDTALDDAEGETFHLCEGNWYRIENAYIARLSAYLDPLFAASDLPAYAHASEGEYNAAVAAGDAAIACLDTQNISPDGQSAVEPCDLLAVRDGVATFYHVKVSTLSAQLSHLFNQGVNAVELMRLESQAVDKLEALVRDLMAGGDPDALVVLVRERKYRIVFGIVTRKDPAGRSLNLPLFSRISLMRGMKALQLMDVPASVIFIADQAVAAEGRKKKRKKKEVPEKPQEMQAEAAE</sequence>
<comment type="caution">
    <text evidence="2">The sequence shown here is derived from an EMBL/GenBank/DDBJ whole genome shotgun (WGS) entry which is preliminary data.</text>
</comment>
<dbReference type="NCBIfam" id="TIGR04141">
    <property type="entry name" value="TIGR04141 family sporadically distributed protein"/>
    <property type="match status" value="1"/>
</dbReference>
<evidence type="ECO:0000256" key="1">
    <source>
        <dbReference type="SAM" id="MobiDB-lite"/>
    </source>
</evidence>
<organism evidence="2 3">
    <name type="scientific">Sinorhizobium alkalisoli</name>
    <dbReference type="NCBI Taxonomy" id="1752398"/>
    <lineage>
        <taxon>Bacteria</taxon>
        <taxon>Pseudomonadati</taxon>
        <taxon>Pseudomonadota</taxon>
        <taxon>Alphaproteobacteria</taxon>
        <taxon>Hyphomicrobiales</taxon>
        <taxon>Rhizobiaceae</taxon>
        <taxon>Sinorhizobium/Ensifer group</taxon>
        <taxon>Sinorhizobium</taxon>
    </lineage>
</organism>
<evidence type="ECO:0000313" key="2">
    <source>
        <dbReference type="EMBL" id="ODR93120.1"/>
    </source>
</evidence>
<feature type="region of interest" description="Disordered" evidence="1">
    <location>
        <begin position="532"/>
        <end position="556"/>
    </location>
</feature>
<dbReference type="RefSeq" id="WP_069456663.1">
    <property type="nucleotide sequence ID" value="NZ_LYBW01000033.1"/>
</dbReference>
<dbReference type="OrthoDB" id="6401683at2"/>
<name>A0A1E3VHQ0_9HYPH</name>
<dbReference type="Pfam" id="PF19614">
    <property type="entry name" value="DUF6119"/>
    <property type="match status" value="1"/>
</dbReference>
<evidence type="ECO:0008006" key="4">
    <source>
        <dbReference type="Google" id="ProtNLM"/>
    </source>
</evidence>
<evidence type="ECO:0000313" key="3">
    <source>
        <dbReference type="Proteomes" id="UP000094342"/>
    </source>
</evidence>
<protein>
    <recommendedName>
        <fullName evidence="4">Sporadically distributed protein, TIGR04141 family</fullName>
    </recommendedName>
</protein>
<dbReference type="InterPro" id="IPR026487">
    <property type="entry name" value="CHP04141"/>
</dbReference>
<dbReference type="Proteomes" id="UP000094342">
    <property type="component" value="Unassembled WGS sequence"/>
</dbReference>
<gene>
    <name evidence="2" type="ORF">A8M32_01635</name>
</gene>
<reference evidence="3" key="1">
    <citation type="submission" date="2016-05" db="EMBL/GenBank/DDBJ databases">
        <authorList>
            <person name="Li Y."/>
        </authorList>
    </citation>
    <scope>NUCLEOTIDE SEQUENCE [LARGE SCALE GENOMIC DNA]</scope>
    <source>
        <strain evidence="3">YIC4027</strain>
    </source>
</reference>
<dbReference type="EMBL" id="LYBW01000033">
    <property type="protein sequence ID" value="ODR93120.1"/>
    <property type="molecule type" value="Genomic_DNA"/>
</dbReference>
<proteinExistence type="predicted"/>
<accession>A0A1E3VHQ0</accession>
<dbReference type="AlphaFoldDB" id="A0A1E3VHQ0"/>